<evidence type="ECO:0000313" key="6">
    <source>
        <dbReference type="EMBL" id="MBB6730827.1"/>
    </source>
</evidence>
<dbReference type="GO" id="GO:0003700">
    <property type="term" value="F:DNA-binding transcription factor activity"/>
    <property type="evidence" value="ECO:0007669"/>
    <property type="project" value="InterPro"/>
</dbReference>
<evidence type="ECO:0000259" key="5">
    <source>
        <dbReference type="PROSITE" id="PS01124"/>
    </source>
</evidence>
<evidence type="ECO:0000256" key="1">
    <source>
        <dbReference type="ARBA" id="ARBA00023015"/>
    </source>
</evidence>
<keyword evidence="4" id="KW-0472">Membrane</keyword>
<comment type="caution">
    <text evidence="6">The sequence shown here is derived from an EMBL/GenBank/DDBJ whole genome shotgun (WGS) entry which is preliminary data.</text>
</comment>
<dbReference type="InterPro" id="IPR020449">
    <property type="entry name" value="Tscrpt_reg_AraC-type_HTH"/>
</dbReference>
<dbReference type="PROSITE" id="PS00041">
    <property type="entry name" value="HTH_ARAC_FAMILY_1"/>
    <property type="match status" value="1"/>
</dbReference>
<dbReference type="PRINTS" id="PR00032">
    <property type="entry name" value="HTHARAC"/>
</dbReference>
<feature type="domain" description="HTH araC/xylS-type" evidence="5">
    <location>
        <begin position="665"/>
        <end position="764"/>
    </location>
</feature>
<keyword evidence="3" id="KW-0804">Transcription</keyword>
<feature type="transmembrane region" description="Helical" evidence="4">
    <location>
        <begin position="12"/>
        <end position="39"/>
    </location>
</feature>
<feature type="transmembrane region" description="Helical" evidence="4">
    <location>
        <begin position="300"/>
        <end position="319"/>
    </location>
</feature>
<dbReference type="Pfam" id="PF12833">
    <property type="entry name" value="HTH_18"/>
    <property type="match status" value="1"/>
</dbReference>
<evidence type="ECO:0000256" key="3">
    <source>
        <dbReference type="ARBA" id="ARBA00023163"/>
    </source>
</evidence>
<keyword evidence="2" id="KW-0238">DNA-binding</keyword>
<evidence type="ECO:0000256" key="4">
    <source>
        <dbReference type="SAM" id="Phobius"/>
    </source>
</evidence>
<dbReference type="EMBL" id="JACJVO010000009">
    <property type="protein sequence ID" value="MBB6730827.1"/>
    <property type="molecule type" value="Genomic_DNA"/>
</dbReference>
<keyword evidence="4" id="KW-0812">Transmembrane</keyword>
<dbReference type="AlphaFoldDB" id="A0A7X0SIZ2"/>
<dbReference type="Proteomes" id="UP000564644">
    <property type="component" value="Unassembled WGS sequence"/>
</dbReference>
<dbReference type="SMART" id="SM00342">
    <property type="entry name" value="HTH_ARAC"/>
    <property type="match status" value="1"/>
</dbReference>
<dbReference type="SUPFAM" id="SSF46689">
    <property type="entry name" value="Homeodomain-like"/>
    <property type="match status" value="2"/>
</dbReference>
<keyword evidence="4" id="KW-1133">Transmembrane helix</keyword>
<dbReference type="Gene3D" id="3.30.450.20">
    <property type="entry name" value="PAS domain"/>
    <property type="match status" value="1"/>
</dbReference>
<dbReference type="GO" id="GO:0043565">
    <property type="term" value="F:sequence-specific DNA binding"/>
    <property type="evidence" value="ECO:0007669"/>
    <property type="project" value="InterPro"/>
</dbReference>
<dbReference type="PROSITE" id="PS01124">
    <property type="entry name" value="HTH_ARAC_FAMILY_2"/>
    <property type="match status" value="1"/>
</dbReference>
<gene>
    <name evidence="6" type="ORF">H7C18_07900</name>
</gene>
<dbReference type="InterPro" id="IPR018062">
    <property type="entry name" value="HTH_AraC-typ_CS"/>
</dbReference>
<keyword evidence="7" id="KW-1185">Reference proteome</keyword>
<evidence type="ECO:0000313" key="7">
    <source>
        <dbReference type="Proteomes" id="UP000564644"/>
    </source>
</evidence>
<keyword evidence="1" id="KW-0805">Transcription regulation</keyword>
<dbReference type="RefSeq" id="WP_185128487.1">
    <property type="nucleotide sequence ID" value="NZ_JACJVO010000009.1"/>
</dbReference>
<name>A0A7X0SIZ2_9BACL</name>
<evidence type="ECO:0000256" key="2">
    <source>
        <dbReference type="ARBA" id="ARBA00023125"/>
    </source>
</evidence>
<dbReference type="InterPro" id="IPR018060">
    <property type="entry name" value="HTH_AraC"/>
</dbReference>
<sequence>MLSLVKFKLDSLFARTLLSFTILVMIIIVTTTLIFSNLYSKTLYGQLSREQVKGLETLSENVDNLFKEIDQIYLNLEINTDIDFFLSSRTNDDLTNNKARIQIRNIRQINPYIHSIFVYNSVIGQSIVEGEPGFDAAGFLKHDESFRRSVNDTRAIYLTRLVKTDASPSFLTDKTANYVISMEYTNRNVSGEQQTVIINLDDDLLVRDFLSKSGDQLLFADENGTLIAHSDVTRIGSSVKNTPSFGAVLRSAADSGDVIDDEASHQSLVTFVKNRTTGWYILSSTPYRSLVAPIQDKRNGLLAVCFSILIFCLIATFLISKKLYHPVQRLTELFKRSEFHAGGSPVSDIALISQVYSETLDHMRSLEDRNRDSLQLMRENWLRRSLAAAETDEPIAASVTEEYKLRIDFERLRLCVFKIDGYARLDSPNMTLYESVLFKSVTELLGQEFRYEALRMPKGEVALFINESEGPEDGFDHLRSKLAGVKDSIAATLGITVSIGISDPIDGWGECPEAYEQANQMLQQRFVLGYNQLIYRQYVEEHLSRSLDLPADIEEKLVAAIKRNHPEGFAEALNRMTDVLGGYVYADAIRAFFQLLLACITQMNQVISDENRRMGMQFGKLNLIFTEMETLGQARDWLRQRFEDYRSSLESLSRLKDNKLYRKIEEAMHYIQENFADSSLSVESLAETAGYTPNYFSKLFKEMTGINSGEYIRKVRMAKAKELLAREEYKVSDVAEMCGYVNSSHFYSAFKRDVGMTPAAYRESTFPEKGTS</sequence>
<dbReference type="PANTHER" id="PTHR43280">
    <property type="entry name" value="ARAC-FAMILY TRANSCRIPTIONAL REGULATOR"/>
    <property type="match status" value="1"/>
</dbReference>
<dbReference type="InterPro" id="IPR009057">
    <property type="entry name" value="Homeodomain-like_sf"/>
</dbReference>
<proteinExistence type="predicted"/>
<dbReference type="PANTHER" id="PTHR43280:SF10">
    <property type="entry name" value="REGULATORY PROTEIN POCR"/>
    <property type="match status" value="1"/>
</dbReference>
<organism evidence="6 7">
    <name type="scientific">Cohnella zeiphila</name>
    <dbReference type="NCBI Taxonomy" id="2761120"/>
    <lineage>
        <taxon>Bacteria</taxon>
        <taxon>Bacillati</taxon>
        <taxon>Bacillota</taxon>
        <taxon>Bacilli</taxon>
        <taxon>Bacillales</taxon>
        <taxon>Paenibacillaceae</taxon>
        <taxon>Cohnella</taxon>
    </lineage>
</organism>
<accession>A0A7X0SIZ2</accession>
<dbReference type="Gene3D" id="1.10.10.60">
    <property type="entry name" value="Homeodomain-like"/>
    <property type="match status" value="2"/>
</dbReference>
<protein>
    <submittedName>
        <fullName evidence="6">AraC family transcriptional regulator</fullName>
    </submittedName>
</protein>
<reference evidence="6 7" key="1">
    <citation type="submission" date="2020-08" db="EMBL/GenBank/DDBJ databases">
        <title>Cohnella phylogeny.</title>
        <authorList>
            <person name="Dunlap C."/>
        </authorList>
    </citation>
    <scope>NUCLEOTIDE SEQUENCE [LARGE SCALE GENOMIC DNA]</scope>
    <source>
        <strain evidence="6 7">CBP 2801</strain>
    </source>
</reference>